<evidence type="ECO:0008006" key="3">
    <source>
        <dbReference type="Google" id="ProtNLM"/>
    </source>
</evidence>
<dbReference type="Gene3D" id="3.30.70.270">
    <property type="match status" value="1"/>
</dbReference>
<dbReference type="InterPro" id="IPR012337">
    <property type="entry name" value="RNaseH-like_sf"/>
</dbReference>
<dbReference type="Proteomes" id="UP001187531">
    <property type="component" value="Unassembled WGS sequence"/>
</dbReference>
<protein>
    <recommendedName>
        <fullName evidence="3">Integrase catalytic domain-containing protein</fullName>
    </recommendedName>
</protein>
<gene>
    <name evidence="1" type="ORF">QYM36_017486</name>
</gene>
<accession>A0AA88H8N2</accession>
<organism evidence="1 2">
    <name type="scientific">Artemia franciscana</name>
    <name type="common">Brine shrimp</name>
    <name type="synonym">Artemia sanfranciscana</name>
    <dbReference type="NCBI Taxonomy" id="6661"/>
    <lineage>
        <taxon>Eukaryota</taxon>
        <taxon>Metazoa</taxon>
        <taxon>Ecdysozoa</taxon>
        <taxon>Arthropoda</taxon>
        <taxon>Crustacea</taxon>
        <taxon>Branchiopoda</taxon>
        <taxon>Anostraca</taxon>
        <taxon>Artemiidae</taxon>
        <taxon>Artemia</taxon>
    </lineage>
</organism>
<dbReference type="Gene3D" id="3.10.10.10">
    <property type="entry name" value="HIV Type 1 Reverse Transcriptase, subunit A, domain 1"/>
    <property type="match status" value="1"/>
</dbReference>
<dbReference type="InterPro" id="IPR050951">
    <property type="entry name" value="Retrovirus_Pol_polyprotein"/>
</dbReference>
<keyword evidence="2" id="KW-1185">Reference proteome</keyword>
<dbReference type="InterPro" id="IPR043128">
    <property type="entry name" value="Rev_trsase/Diguanyl_cyclase"/>
</dbReference>
<dbReference type="EMBL" id="JAVRJZ010000027">
    <property type="protein sequence ID" value="KAK2704238.1"/>
    <property type="molecule type" value="Genomic_DNA"/>
</dbReference>
<dbReference type="GO" id="GO:0042575">
    <property type="term" value="C:DNA polymerase complex"/>
    <property type="evidence" value="ECO:0007669"/>
    <property type="project" value="UniProtKB-ARBA"/>
</dbReference>
<dbReference type="InterPro" id="IPR036397">
    <property type="entry name" value="RNaseH_sf"/>
</dbReference>
<dbReference type="PANTHER" id="PTHR37984">
    <property type="entry name" value="PROTEIN CBG26694"/>
    <property type="match status" value="1"/>
</dbReference>
<dbReference type="SUPFAM" id="SSF53098">
    <property type="entry name" value="Ribonuclease H-like"/>
    <property type="match status" value="1"/>
</dbReference>
<dbReference type="PANTHER" id="PTHR37984:SF5">
    <property type="entry name" value="PROTEIN NYNRIN-LIKE"/>
    <property type="match status" value="1"/>
</dbReference>
<reference evidence="1" key="1">
    <citation type="submission" date="2023-07" db="EMBL/GenBank/DDBJ databases">
        <title>Chromosome-level genome assembly of Artemia franciscana.</title>
        <authorList>
            <person name="Jo E."/>
        </authorList>
    </citation>
    <scope>NUCLEOTIDE SEQUENCE</scope>
    <source>
        <tissue evidence="1">Whole body</tissue>
    </source>
</reference>
<dbReference type="AlphaFoldDB" id="A0AA88H8N2"/>
<dbReference type="GO" id="GO:0003676">
    <property type="term" value="F:nucleic acid binding"/>
    <property type="evidence" value="ECO:0007669"/>
    <property type="project" value="InterPro"/>
</dbReference>
<name>A0AA88H8N2_ARTSF</name>
<proteinExistence type="predicted"/>
<evidence type="ECO:0000313" key="1">
    <source>
        <dbReference type="EMBL" id="KAK2704238.1"/>
    </source>
</evidence>
<dbReference type="InterPro" id="IPR043502">
    <property type="entry name" value="DNA/RNA_pol_sf"/>
</dbReference>
<sequence length="600" mass="68625">MIMVCKLLKEKFGHHSSLSKLIHQDLILCEGEDPYPFIEAIKQEVVQSLSLSEVPDSTDASGSVIYESFLRNTLLSILSSNLGMKVMSNMPKSANEIETILVNEFTIREYGRLRLQKLNVTENPQATEVQTQVPSGDESQNFRTNGLRDIKIPKMVIGSAEMVNPNNPSLKSFVNTVSSIESDFKDRTKALRKEEVKEFLDRFRLDHSHDERRIQLEKLLIENHDVLAKSAVDLGSHSEDLFLIEDEIDIMLSCDVIEPYNSPYLAPLLLVKKKAGTKGLVKDYLELNKVIKKDYLALSLISKILDSLGGPLLESVNARNKWILVISDAFSKGVTVVALPNKTANFAAKAFVEKLMLINCPFENLVNDQGKEFCSDILNSIAEIFKKKLDENYMLNKMELQKDVTFKLRISFPFMFDKNNTLTGIVNCRIHNGALILLIMRVKDNLHFIMFLREPRFPFEDITSSHTFYNVESNYKSEILERQILSFDSVKTNLESAKQKQKENYDRDAKDTRFNVEDLVLLHVPPVARHNRLDRVTWLGPYRVILLMGNGINYENHRVAERKTEIFHPIMLKPYVASQPWGHLTTKQFDGIKTKNLGKK</sequence>
<dbReference type="GO" id="GO:0071897">
    <property type="term" value="P:DNA biosynthetic process"/>
    <property type="evidence" value="ECO:0007669"/>
    <property type="project" value="UniProtKB-ARBA"/>
</dbReference>
<comment type="caution">
    <text evidence="1">The sequence shown here is derived from an EMBL/GenBank/DDBJ whole genome shotgun (WGS) entry which is preliminary data.</text>
</comment>
<dbReference type="SUPFAM" id="SSF56672">
    <property type="entry name" value="DNA/RNA polymerases"/>
    <property type="match status" value="1"/>
</dbReference>
<evidence type="ECO:0000313" key="2">
    <source>
        <dbReference type="Proteomes" id="UP001187531"/>
    </source>
</evidence>
<dbReference type="Gene3D" id="3.30.420.10">
    <property type="entry name" value="Ribonuclease H-like superfamily/Ribonuclease H"/>
    <property type="match status" value="1"/>
</dbReference>